<keyword evidence="1" id="KW-1133">Transmembrane helix</keyword>
<protein>
    <submittedName>
        <fullName evidence="3">Substrate-binding domain-containing protein</fullName>
    </submittedName>
</protein>
<evidence type="ECO:0000259" key="2">
    <source>
        <dbReference type="PROSITE" id="PS50234"/>
    </source>
</evidence>
<evidence type="ECO:0000313" key="3">
    <source>
        <dbReference type="EMBL" id="MEN2743805.1"/>
    </source>
</evidence>
<keyword evidence="4" id="KW-1185">Reference proteome</keyword>
<accession>A0ABU9WXA8</accession>
<dbReference type="PROSITE" id="PS50234">
    <property type="entry name" value="VWFA"/>
    <property type="match status" value="1"/>
</dbReference>
<dbReference type="Pfam" id="PF13531">
    <property type="entry name" value="SBP_bac_11"/>
    <property type="match status" value="1"/>
</dbReference>
<dbReference type="InterPro" id="IPR002035">
    <property type="entry name" value="VWF_A"/>
</dbReference>
<dbReference type="Gene3D" id="3.40.50.410">
    <property type="entry name" value="von Willebrand factor, type A domain"/>
    <property type="match status" value="1"/>
</dbReference>
<evidence type="ECO:0000256" key="1">
    <source>
        <dbReference type="SAM" id="Phobius"/>
    </source>
</evidence>
<gene>
    <name evidence="3" type="ORF">ABCQ75_04545</name>
</gene>
<dbReference type="InterPro" id="IPR036465">
    <property type="entry name" value="vWFA_dom_sf"/>
</dbReference>
<name>A0ABU9WXA8_9MICC</name>
<sequence>MAGRRVAERSRRPRWQSQRWRLGLPTVLVTGVALLVVGALAGWVLIPRLAAASECESTETYTVLTDATLLPAVNDAASRVDPSACIAFVVDVADQEAIAARAANGTGAPDVWIADSTRRVNAVSAPVRPEIAVPSVASSPPVVVAAKGAKAPASWAQALGMDGLALGDPLASSSAMAAVAGAVAEGESGAADAKGIAAALARLALATGQKSSASLSDSALLDAAERSGAPAVVAESSWLAYAEAHPQSRLASTVPATGSALADYPIAVTSGDAGRRAGAAAAAKALARVLEDDAGRRALAARDLRAPQGEVIRKGASPSSAAGGAGTKVLAATEDGLAKALTTWALQAMPFRSLVVMDVSGSMTADAGGKSRMQLVQEGAATGAAMFPKTASLGLWAFSRELGGAGQDYLELEALRRMDAVTGGKTQRDRLLEDIRGLSGRVGGATGLYDTTLAAYRTVKANYDPLAVNSVILFTDGANDDPGSITVDQLLEALAREKDPAKPVVVVTIGISDDADAATLQRIAAATGGSSHIARAPEDIRTVFTKALIARTR</sequence>
<dbReference type="Pfam" id="PF00092">
    <property type="entry name" value="VWA"/>
    <property type="match status" value="1"/>
</dbReference>
<dbReference type="SMART" id="SM00327">
    <property type="entry name" value="VWA"/>
    <property type="match status" value="1"/>
</dbReference>
<keyword evidence="1" id="KW-0472">Membrane</keyword>
<feature type="transmembrane region" description="Helical" evidence="1">
    <location>
        <begin position="21"/>
        <end position="46"/>
    </location>
</feature>
<dbReference type="RefSeq" id="WP_345883366.1">
    <property type="nucleotide sequence ID" value="NZ_JBDFRB010000003.1"/>
</dbReference>
<evidence type="ECO:0000313" key="4">
    <source>
        <dbReference type="Proteomes" id="UP001422074"/>
    </source>
</evidence>
<comment type="caution">
    <text evidence="3">The sequence shown here is derived from an EMBL/GenBank/DDBJ whole genome shotgun (WGS) entry which is preliminary data.</text>
</comment>
<proteinExistence type="predicted"/>
<dbReference type="EMBL" id="JBDFRB010000003">
    <property type="protein sequence ID" value="MEN2743805.1"/>
    <property type="molecule type" value="Genomic_DNA"/>
</dbReference>
<dbReference type="Proteomes" id="UP001422074">
    <property type="component" value="Unassembled WGS sequence"/>
</dbReference>
<organism evidence="3 4">
    <name type="scientific">Sinomonas halotolerans</name>
    <dbReference type="NCBI Taxonomy" id="1644133"/>
    <lineage>
        <taxon>Bacteria</taxon>
        <taxon>Bacillati</taxon>
        <taxon>Actinomycetota</taxon>
        <taxon>Actinomycetes</taxon>
        <taxon>Micrococcales</taxon>
        <taxon>Micrococcaceae</taxon>
        <taxon>Sinomonas</taxon>
    </lineage>
</organism>
<keyword evidence="1" id="KW-0812">Transmembrane</keyword>
<reference evidence="3 4" key="1">
    <citation type="submission" date="2024-05" db="EMBL/GenBank/DDBJ databases">
        <title>Sinomonas sp. nov., isolated from a waste landfill.</title>
        <authorList>
            <person name="Zhao Y."/>
        </authorList>
    </citation>
    <scope>NUCLEOTIDE SEQUENCE [LARGE SCALE GENOMIC DNA]</scope>
    <source>
        <strain evidence="3 4">CCTCC AB2014300</strain>
    </source>
</reference>
<feature type="domain" description="VWFA" evidence="2">
    <location>
        <begin position="352"/>
        <end position="552"/>
    </location>
</feature>
<dbReference type="SUPFAM" id="SSF53300">
    <property type="entry name" value="vWA-like"/>
    <property type="match status" value="1"/>
</dbReference>